<organism evidence="2 3">
    <name type="scientific">Flavobacterium chuncheonense</name>
    <dbReference type="NCBI Taxonomy" id="2026653"/>
    <lineage>
        <taxon>Bacteria</taxon>
        <taxon>Pseudomonadati</taxon>
        <taxon>Bacteroidota</taxon>
        <taxon>Flavobacteriia</taxon>
        <taxon>Flavobacteriales</taxon>
        <taxon>Flavobacteriaceae</taxon>
        <taxon>Flavobacterium</taxon>
    </lineage>
</organism>
<dbReference type="Pfam" id="PF12869">
    <property type="entry name" value="tRNA_anti-like"/>
    <property type="match status" value="1"/>
</dbReference>
<accession>A0ABW5YP52</accession>
<proteinExistence type="predicted"/>
<protein>
    <recommendedName>
        <fullName evidence="4">tRNA_anti-like</fullName>
    </recommendedName>
</protein>
<dbReference type="RefSeq" id="WP_379812582.1">
    <property type="nucleotide sequence ID" value="NZ_JBHUPC010000020.1"/>
</dbReference>
<comment type="caution">
    <text evidence="2">The sequence shown here is derived from an EMBL/GenBank/DDBJ whole genome shotgun (WGS) entry which is preliminary data.</text>
</comment>
<evidence type="ECO:0000256" key="1">
    <source>
        <dbReference type="SAM" id="Phobius"/>
    </source>
</evidence>
<gene>
    <name evidence="2" type="ORF">ACFS5J_12620</name>
</gene>
<dbReference type="InterPro" id="IPR024422">
    <property type="entry name" value="Protein_unknown_function_OB"/>
</dbReference>
<keyword evidence="3" id="KW-1185">Reference proteome</keyword>
<keyword evidence="1" id="KW-0812">Transmembrane</keyword>
<feature type="transmembrane region" description="Helical" evidence="1">
    <location>
        <begin position="6"/>
        <end position="25"/>
    </location>
</feature>
<dbReference type="Proteomes" id="UP001597534">
    <property type="component" value="Unassembled WGS sequence"/>
</dbReference>
<keyword evidence="1" id="KW-1133">Transmembrane helix</keyword>
<name>A0ABW5YP52_9FLAO</name>
<evidence type="ECO:0000313" key="2">
    <source>
        <dbReference type="EMBL" id="MFD2892856.1"/>
    </source>
</evidence>
<evidence type="ECO:0008006" key="4">
    <source>
        <dbReference type="Google" id="ProtNLM"/>
    </source>
</evidence>
<reference evidence="3" key="1">
    <citation type="journal article" date="2019" name="Int. J. Syst. Evol. Microbiol.">
        <title>The Global Catalogue of Microorganisms (GCM) 10K type strain sequencing project: providing services to taxonomists for standard genome sequencing and annotation.</title>
        <authorList>
            <consortium name="The Broad Institute Genomics Platform"/>
            <consortium name="The Broad Institute Genome Sequencing Center for Infectious Disease"/>
            <person name="Wu L."/>
            <person name="Ma J."/>
        </authorList>
    </citation>
    <scope>NUCLEOTIDE SEQUENCE [LARGE SCALE GENOMIC DNA]</scope>
    <source>
        <strain evidence="3">KCTC 22671</strain>
    </source>
</reference>
<sequence length="129" mass="14704">MKKIKVLIGIFILLLFAFAMFNYIYKGHRDVSSEKPSYVISAVDLENTFLENEEFANKKYLDQTIVINGKVTDVDVVNNIIILEGKVSAKCNVPIVNVNFGTIIKVKGRFIGYDDLLEEYRMDECTVID</sequence>
<keyword evidence="1" id="KW-0472">Membrane</keyword>
<dbReference type="EMBL" id="JBHUPC010000020">
    <property type="protein sequence ID" value="MFD2892856.1"/>
    <property type="molecule type" value="Genomic_DNA"/>
</dbReference>
<evidence type="ECO:0000313" key="3">
    <source>
        <dbReference type="Proteomes" id="UP001597534"/>
    </source>
</evidence>